<keyword evidence="4" id="KW-0732">Signal</keyword>
<keyword evidence="3" id="KW-0574">Periplasm</keyword>
<feature type="chain" id="PRO_5013382007" evidence="4">
    <location>
        <begin position="27"/>
        <end position="433"/>
    </location>
</feature>
<evidence type="ECO:0000313" key="6">
    <source>
        <dbReference type="Proteomes" id="UP000184533"/>
    </source>
</evidence>
<proteinExistence type="inferred from homology"/>
<dbReference type="OrthoDB" id="9811951at2"/>
<evidence type="ECO:0000313" key="5">
    <source>
        <dbReference type="EMBL" id="SHF61506.1"/>
    </source>
</evidence>
<comment type="subcellular location">
    <subcellularLocation>
        <location evidence="1">Periplasm</location>
    </subcellularLocation>
</comment>
<dbReference type="Gene3D" id="3.40.190.10">
    <property type="entry name" value="Periplasmic binding protein-like II"/>
    <property type="match status" value="1"/>
</dbReference>
<dbReference type="AlphaFoldDB" id="A0A1M5D3H1"/>
<comment type="similarity">
    <text evidence="2">Belongs to the bacterial solute-binding protein 1 family.</text>
</comment>
<accession>A0A1M5D3H1</accession>
<evidence type="ECO:0000256" key="3">
    <source>
        <dbReference type="ARBA" id="ARBA00022764"/>
    </source>
</evidence>
<dbReference type="GO" id="GO:0042597">
    <property type="term" value="C:periplasmic space"/>
    <property type="evidence" value="ECO:0007669"/>
    <property type="project" value="UniProtKB-SubCell"/>
</dbReference>
<reference evidence="5 6" key="1">
    <citation type="submission" date="2016-11" db="EMBL/GenBank/DDBJ databases">
        <authorList>
            <person name="Jaros S."/>
            <person name="Januszkiewicz K."/>
            <person name="Wedrychowicz H."/>
        </authorList>
    </citation>
    <scope>NUCLEOTIDE SEQUENCE [LARGE SCALE GENOMIC DNA]</scope>
    <source>
        <strain evidence="5 6">DSM 17137</strain>
    </source>
</reference>
<dbReference type="Proteomes" id="UP000184533">
    <property type="component" value="Unassembled WGS sequence"/>
</dbReference>
<organism evidence="5 6">
    <name type="scientific">Devosia limi DSM 17137</name>
    <dbReference type="NCBI Taxonomy" id="1121477"/>
    <lineage>
        <taxon>Bacteria</taxon>
        <taxon>Pseudomonadati</taxon>
        <taxon>Pseudomonadota</taxon>
        <taxon>Alphaproteobacteria</taxon>
        <taxon>Hyphomicrobiales</taxon>
        <taxon>Devosiaceae</taxon>
        <taxon>Devosia</taxon>
    </lineage>
</organism>
<feature type="signal peptide" evidence="4">
    <location>
        <begin position="1"/>
        <end position="26"/>
    </location>
</feature>
<dbReference type="SUPFAM" id="SSF53850">
    <property type="entry name" value="Periplasmic binding protein-like II"/>
    <property type="match status" value="1"/>
</dbReference>
<name>A0A1M5D3H1_9HYPH</name>
<sequence length="433" mass="46421">MRTFIKVAMAATVALAALAAAAPSMAQDKTIRMWTFLNPTGTAPREVALAKIIENYEAANPGTKILVETQVWDQMTPKFLSAHATGNAPDVIWVVTDFLGDAIKSGSLADLNELFIKDWSAEQLADNAGAYWDLSLVDGKQHSIFVSRNYISLMYRKDLFEEAGIDPTSLTTWEAFHDAAQALTVKDAAGQVTRYGFATGFSEQQADPSPILPPMLAAGIEPFNADGTANFANAKGVEAMTLLTDMVKEGISPAQAATWTVDDMFEQFASDRVAMIQGPAVRVSTLQAKLGADKVGLMMWPGDGVAAHSPAVMAGWAVGVWSGSPIKQEAGNFVEYMLGSEADKIWVTDGGQVPGLQSTLTELADFIAQPGNEYLAVAAEGSAKFGWLTPIDFAVGGYRQAINKAAQRVLVEGVDVETALKDAEVEFNRQNNR</sequence>
<dbReference type="RefSeq" id="WP_082093826.1">
    <property type="nucleotide sequence ID" value="NZ_FQVC01000010.1"/>
</dbReference>
<dbReference type="InterPro" id="IPR006059">
    <property type="entry name" value="SBP"/>
</dbReference>
<evidence type="ECO:0000256" key="2">
    <source>
        <dbReference type="ARBA" id="ARBA00008520"/>
    </source>
</evidence>
<dbReference type="EMBL" id="FQVC01000010">
    <property type="protein sequence ID" value="SHF61506.1"/>
    <property type="molecule type" value="Genomic_DNA"/>
</dbReference>
<dbReference type="PANTHER" id="PTHR43649">
    <property type="entry name" value="ARABINOSE-BINDING PROTEIN-RELATED"/>
    <property type="match status" value="1"/>
</dbReference>
<dbReference type="CDD" id="cd13585">
    <property type="entry name" value="PBP2_TMBP_like"/>
    <property type="match status" value="1"/>
</dbReference>
<evidence type="ECO:0000256" key="1">
    <source>
        <dbReference type="ARBA" id="ARBA00004418"/>
    </source>
</evidence>
<evidence type="ECO:0000256" key="4">
    <source>
        <dbReference type="SAM" id="SignalP"/>
    </source>
</evidence>
<dbReference type="InterPro" id="IPR050490">
    <property type="entry name" value="Bact_solute-bd_prot1"/>
</dbReference>
<dbReference type="PANTHER" id="PTHR43649:SF12">
    <property type="entry name" value="DIACETYLCHITOBIOSE BINDING PROTEIN DASA"/>
    <property type="match status" value="1"/>
</dbReference>
<gene>
    <name evidence="5" type="ORF">SAMN02745223_03119</name>
</gene>
<protein>
    <submittedName>
        <fullName evidence="5">Carbohydrate ABC transporter substrate-binding protein, CUT1 family</fullName>
    </submittedName>
</protein>
<dbReference type="Pfam" id="PF13416">
    <property type="entry name" value="SBP_bac_8"/>
    <property type="match status" value="1"/>
</dbReference>